<proteinExistence type="predicted"/>
<protein>
    <submittedName>
        <fullName evidence="1">Uncharacterized protein</fullName>
    </submittedName>
</protein>
<dbReference type="AlphaFoldDB" id="W1PXV6"/>
<dbReference type="PANTHER" id="PTHR46201:SF9">
    <property type="entry name" value="PHD FINGER PROTEIN MALE MEIOCYTE DEATH 1"/>
    <property type="match status" value="1"/>
</dbReference>
<dbReference type="Proteomes" id="UP000017836">
    <property type="component" value="Unassembled WGS sequence"/>
</dbReference>
<keyword evidence="2" id="KW-1185">Reference proteome</keyword>
<dbReference type="EMBL" id="KI392605">
    <property type="protein sequence ID" value="ERN12721.1"/>
    <property type="molecule type" value="Genomic_DNA"/>
</dbReference>
<dbReference type="PANTHER" id="PTHR46201">
    <property type="entry name" value="PHD FINGER PROTEIN MALE MEIOCYTE DEATH 1-RELATED"/>
    <property type="match status" value="1"/>
</dbReference>
<dbReference type="eggNOG" id="KOG1844">
    <property type="taxonomic scope" value="Eukaryota"/>
</dbReference>
<gene>
    <name evidence="1" type="ORF">AMTR_s00043p00044990</name>
</gene>
<sequence>MAHKRSTSEPIFILSPLCSTYDKHNYNKIQKPMPTPTEPMPTPKPNNIYRFHSFGHPGCPATFSGAFRDNMREFLPIGSNPWPIKSRCRYHFIIAASDQSLYVLHSSTHLLHGLIHCNGFGHLLSLNGRENGSKHLSCHHTMDLLDHICSMLCTRKVTVEDTARKHSMELHLLHSAAYGHPCFSQWGYSFCHGSFGITELRYSMAVKILKQLPLAMPGPQHQDAHLHCIVGEYKTICNSVISTLGELLHAMLLLNACLPWQTANAAPTINGS</sequence>
<dbReference type="STRING" id="13333.W1PXV6"/>
<dbReference type="Gramene" id="ERN12721">
    <property type="protein sequence ID" value="ERN12721"/>
    <property type="gene ID" value="AMTR_s00043p00044990"/>
</dbReference>
<evidence type="ECO:0000313" key="2">
    <source>
        <dbReference type="Proteomes" id="UP000017836"/>
    </source>
</evidence>
<evidence type="ECO:0000313" key="1">
    <source>
        <dbReference type="EMBL" id="ERN12721.1"/>
    </source>
</evidence>
<organism evidence="1 2">
    <name type="scientific">Amborella trichopoda</name>
    <dbReference type="NCBI Taxonomy" id="13333"/>
    <lineage>
        <taxon>Eukaryota</taxon>
        <taxon>Viridiplantae</taxon>
        <taxon>Streptophyta</taxon>
        <taxon>Embryophyta</taxon>
        <taxon>Tracheophyta</taxon>
        <taxon>Spermatophyta</taxon>
        <taxon>Magnoliopsida</taxon>
        <taxon>Amborellales</taxon>
        <taxon>Amborellaceae</taxon>
        <taxon>Amborella</taxon>
    </lineage>
</organism>
<dbReference type="HOGENOM" id="CLU_1024300_0_0_1"/>
<name>W1PXV6_AMBTC</name>
<reference evidence="2" key="1">
    <citation type="journal article" date="2013" name="Science">
        <title>The Amborella genome and the evolution of flowering plants.</title>
        <authorList>
            <consortium name="Amborella Genome Project"/>
        </authorList>
    </citation>
    <scope>NUCLEOTIDE SEQUENCE [LARGE SCALE GENOMIC DNA]</scope>
</reference>
<accession>W1PXV6</accession>